<dbReference type="RefSeq" id="WP_076043660.1">
    <property type="nucleotide sequence ID" value="NZ_MQUR01000013.1"/>
</dbReference>
<evidence type="ECO:0000256" key="1">
    <source>
        <dbReference type="ARBA" id="ARBA00004202"/>
    </source>
</evidence>
<name>A0ABX3G7V6_9ACTN</name>
<evidence type="ECO:0000256" key="2">
    <source>
        <dbReference type="ARBA" id="ARBA00005417"/>
    </source>
</evidence>
<keyword evidence="4" id="KW-0547">Nucleotide-binding</keyword>
<evidence type="ECO:0000256" key="3">
    <source>
        <dbReference type="ARBA" id="ARBA00022448"/>
    </source>
</evidence>
<dbReference type="Pfam" id="PF13732">
    <property type="entry name" value="DrrA1-3_C"/>
    <property type="match status" value="1"/>
</dbReference>
<dbReference type="InterPro" id="IPR027417">
    <property type="entry name" value="P-loop_NTPase"/>
</dbReference>
<evidence type="ECO:0000313" key="8">
    <source>
        <dbReference type="EMBL" id="OLZ70160.1"/>
    </source>
</evidence>
<evidence type="ECO:0000256" key="6">
    <source>
        <dbReference type="ARBA" id="ARBA00023251"/>
    </source>
</evidence>
<keyword evidence="3" id="KW-0813">Transport</keyword>
<feature type="domain" description="ABC transporter" evidence="7">
    <location>
        <begin position="2"/>
        <end position="228"/>
    </location>
</feature>
<dbReference type="InterPro" id="IPR003593">
    <property type="entry name" value="AAA+_ATPase"/>
</dbReference>
<dbReference type="InterPro" id="IPR050763">
    <property type="entry name" value="ABC_transporter_ATP-binding"/>
</dbReference>
<dbReference type="PANTHER" id="PTHR42711:SF5">
    <property type="entry name" value="ABC TRANSPORTER ATP-BINDING PROTEIN NATA"/>
    <property type="match status" value="1"/>
</dbReference>
<keyword evidence="6" id="KW-0046">Antibiotic resistance</keyword>
<comment type="similarity">
    <text evidence="2">Belongs to the ABC transporter superfamily.</text>
</comment>
<gene>
    <name evidence="8" type="ORF">AVW11_08365</name>
</gene>
<dbReference type="PANTHER" id="PTHR42711">
    <property type="entry name" value="ABC TRANSPORTER ATP-BINDING PROTEIN"/>
    <property type="match status" value="1"/>
</dbReference>
<evidence type="ECO:0000313" key="9">
    <source>
        <dbReference type="Proteomes" id="UP000187151"/>
    </source>
</evidence>
<comment type="caution">
    <text evidence="8">The sequence shown here is derived from an EMBL/GenBank/DDBJ whole genome shotgun (WGS) entry which is preliminary data.</text>
</comment>
<evidence type="ECO:0000256" key="4">
    <source>
        <dbReference type="ARBA" id="ARBA00022741"/>
    </source>
</evidence>
<dbReference type="Pfam" id="PF00005">
    <property type="entry name" value="ABC_tran"/>
    <property type="match status" value="1"/>
</dbReference>
<dbReference type="Proteomes" id="UP000187151">
    <property type="component" value="Unassembled WGS sequence"/>
</dbReference>
<keyword evidence="5 8" id="KW-0067">ATP-binding</keyword>
<dbReference type="InterPro" id="IPR025302">
    <property type="entry name" value="DrrA1/2-like_C"/>
</dbReference>
<evidence type="ECO:0000259" key="7">
    <source>
        <dbReference type="PROSITE" id="PS50893"/>
    </source>
</evidence>
<keyword evidence="9" id="KW-1185">Reference proteome</keyword>
<dbReference type="InterPro" id="IPR003439">
    <property type="entry name" value="ABC_transporter-like_ATP-bd"/>
</dbReference>
<dbReference type="EMBL" id="MQUR01000013">
    <property type="protein sequence ID" value="OLZ70160.1"/>
    <property type="molecule type" value="Genomic_DNA"/>
</dbReference>
<comment type="subcellular location">
    <subcellularLocation>
        <location evidence="1">Cell membrane</location>
        <topology evidence="1">Peripheral membrane protein</topology>
    </subcellularLocation>
</comment>
<dbReference type="GO" id="GO:0005524">
    <property type="term" value="F:ATP binding"/>
    <property type="evidence" value="ECO:0007669"/>
    <property type="project" value="UniProtKB-KW"/>
</dbReference>
<dbReference type="SUPFAM" id="SSF52540">
    <property type="entry name" value="P-loop containing nucleoside triphosphate hydrolases"/>
    <property type="match status" value="1"/>
</dbReference>
<sequence length="294" mass="32204">MLEFDALTKGFGDKKVLRGLSFQVRPGELYGFCGANGAGKTTAMRIALGMLAADTGEVRFEGRPVDSAGRRLIGYMPEERGLYGKMRPRDQLVYFARLSGMGAREAKARADEWIERLGVKMGPKDVLDKLSLGNQQKELIAALIHRPGVLILDEPFSGLDPVASDAMAQALTEFTRDGVPVVFSSHQLDLVERLCDRVGIVRDGALVAEGTVEELRGRTTRRLEIALEGAPAGWASAVAGTRVVEARHNRYTLEVEEQVPVREILSAAQTHGDIVHFAWRESSLTEIFREAVTA</sequence>
<dbReference type="SMART" id="SM00382">
    <property type="entry name" value="AAA"/>
    <property type="match status" value="1"/>
</dbReference>
<dbReference type="PROSITE" id="PS50893">
    <property type="entry name" value="ABC_TRANSPORTER_2"/>
    <property type="match status" value="1"/>
</dbReference>
<organism evidence="8 9">
    <name type="scientific">Streptomyces amritsarensis</name>
    <dbReference type="NCBI Taxonomy" id="681158"/>
    <lineage>
        <taxon>Bacteria</taxon>
        <taxon>Bacillati</taxon>
        <taxon>Actinomycetota</taxon>
        <taxon>Actinomycetes</taxon>
        <taxon>Kitasatosporales</taxon>
        <taxon>Streptomycetaceae</taxon>
        <taxon>Streptomyces</taxon>
    </lineage>
</organism>
<dbReference type="Gene3D" id="3.40.50.300">
    <property type="entry name" value="P-loop containing nucleotide triphosphate hydrolases"/>
    <property type="match status" value="1"/>
</dbReference>
<accession>A0ABX3G7V6</accession>
<proteinExistence type="inferred from homology"/>
<evidence type="ECO:0000256" key="5">
    <source>
        <dbReference type="ARBA" id="ARBA00022840"/>
    </source>
</evidence>
<protein>
    <submittedName>
        <fullName evidence="8">ABC transporter ATP-binding protein</fullName>
    </submittedName>
</protein>
<reference evidence="8 9" key="1">
    <citation type="submission" date="2016-01" db="EMBL/GenBank/DDBJ databases">
        <title>Streptomyces amritsarensis strain MTCC 11845 genome sequencing and assembly.</title>
        <authorList>
            <person name="Sharma D."/>
            <person name="Nair G.R."/>
            <person name="Kaur G."/>
            <person name="Manhas R.K."/>
            <person name="Mayilraj S."/>
        </authorList>
    </citation>
    <scope>NUCLEOTIDE SEQUENCE [LARGE SCALE GENOMIC DNA]</scope>
    <source>
        <strain evidence="8 9">MTCC 11845</strain>
    </source>
</reference>